<sequence length="72" mass="8667">MPYSALNVATLIPQWVHAHANVWYINVSVLNFSMVEWYNVDRLMRQFGYIQYVPNVPQRFDEVYKMNKRGKE</sequence>
<keyword evidence="2" id="KW-1185">Reference proteome</keyword>
<gene>
    <name evidence="1" type="ORF">J1N35_029298</name>
</gene>
<protein>
    <submittedName>
        <fullName evidence="1">Uncharacterized protein</fullName>
    </submittedName>
</protein>
<name>A0A9D3ZRX9_9ROSI</name>
<reference evidence="1 2" key="1">
    <citation type="journal article" date="2021" name="Plant Biotechnol. J.">
        <title>Multi-omics assisted identification of the key and species-specific regulatory components of drought-tolerant mechanisms in Gossypium stocksii.</title>
        <authorList>
            <person name="Yu D."/>
            <person name="Ke L."/>
            <person name="Zhang D."/>
            <person name="Wu Y."/>
            <person name="Sun Y."/>
            <person name="Mei J."/>
            <person name="Sun J."/>
            <person name="Sun Y."/>
        </authorList>
    </citation>
    <scope>NUCLEOTIDE SEQUENCE [LARGE SCALE GENOMIC DNA]</scope>
    <source>
        <strain evidence="2">cv. E1</strain>
        <tissue evidence="1">Leaf</tissue>
    </source>
</reference>
<dbReference type="AlphaFoldDB" id="A0A9D3ZRX9"/>
<dbReference type="Proteomes" id="UP000828251">
    <property type="component" value="Unassembled WGS sequence"/>
</dbReference>
<proteinExistence type="predicted"/>
<dbReference type="EMBL" id="JAIQCV010000009">
    <property type="protein sequence ID" value="KAH1064311.1"/>
    <property type="molecule type" value="Genomic_DNA"/>
</dbReference>
<dbReference type="OrthoDB" id="1435547at2759"/>
<organism evidence="1 2">
    <name type="scientific">Gossypium stocksii</name>
    <dbReference type="NCBI Taxonomy" id="47602"/>
    <lineage>
        <taxon>Eukaryota</taxon>
        <taxon>Viridiplantae</taxon>
        <taxon>Streptophyta</taxon>
        <taxon>Embryophyta</taxon>
        <taxon>Tracheophyta</taxon>
        <taxon>Spermatophyta</taxon>
        <taxon>Magnoliopsida</taxon>
        <taxon>eudicotyledons</taxon>
        <taxon>Gunneridae</taxon>
        <taxon>Pentapetalae</taxon>
        <taxon>rosids</taxon>
        <taxon>malvids</taxon>
        <taxon>Malvales</taxon>
        <taxon>Malvaceae</taxon>
        <taxon>Malvoideae</taxon>
        <taxon>Gossypium</taxon>
    </lineage>
</organism>
<comment type="caution">
    <text evidence="1">The sequence shown here is derived from an EMBL/GenBank/DDBJ whole genome shotgun (WGS) entry which is preliminary data.</text>
</comment>
<evidence type="ECO:0000313" key="2">
    <source>
        <dbReference type="Proteomes" id="UP000828251"/>
    </source>
</evidence>
<evidence type="ECO:0000313" key="1">
    <source>
        <dbReference type="EMBL" id="KAH1064311.1"/>
    </source>
</evidence>
<accession>A0A9D3ZRX9</accession>